<gene>
    <name evidence="3" type="ORF">GCM10011532_23090</name>
</gene>
<evidence type="ECO:0000313" key="4">
    <source>
        <dbReference type="Proteomes" id="UP000605733"/>
    </source>
</evidence>
<dbReference type="InterPro" id="IPR036641">
    <property type="entry name" value="HPT_dom_sf"/>
</dbReference>
<dbReference type="EMBL" id="BMIX01000004">
    <property type="protein sequence ID" value="GGG38661.1"/>
    <property type="molecule type" value="Genomic_DNA"/>
</dbReference>
<keyword evidence="1" id="KW-0597">Phosphoprotein</keyword>
<dbReference type="Gene3D" id="3.40.50.2300">
    <property type="match status" value="1"/>
</dbReference>
<organism evidence="3 4">
    <name type="scientific">Christiangramia forsetii</name>
    <dbReference type="NCBI Taxonomy" id="411153"/>
    <lineage>
        <taxon>Bacteria</taxon>
        <taxon>Pseudomonadati</taxon>
        <taxon>Bacteroidota</taxon>
        <taxon>Flavobacteriia</taxon>
        <taxon>Flavobacteriales</taxon>
        <taxon>Flavobacteriaceae</taxon>
        <taxon>Christiangramia</taxon>
    </lineage>
</organism>
<keyword evidence="4" id="KW-1185">Reference proteome</keyword>
<comment type="caution">
    <text evidence="3">The sequence shown here is derived from an EMBL/GenBank/DDBJ whole genome shotgun (WGS) entry which is preliminary data.</text>
</comment>
<dbReference type="RefSeq" id="WP_011708758.1">
    <property type="nucleotide sequence ID" value="NZ_BMIX01000004.1"/>
</dbReference>
<dbReference type="InterPro" id="IPR008207">
    <property type="entry name" value="Sig_transdc_His_kin_Hpt_dom"/>
</dbReference>
<reference evidence="4" key="1">
    <citation type="journal article" date="2019" name="Int. J. Syst. Evol. Microbiol.">
        <title>The Global Catalogue of Microorganisms (GCM) 10K type strain sequencing project: providing services to taxonomists for standard genome sequencing and annotation.</title>
        <authorList>
            <consortium name="The Broad Institute Genomics Platform"/>
            <consortium name="The Broad Institute Genome Sequencing Center for Infectious Disease"/>
            <person name="Wu L."/>
            <person name="Ma J."/>
        </authorList>
    </citation>
    <scope>NUCLEOTIDE SEQUENCE [LARGE SCALE GENOMIC DNA]</scope>
    <source>
        <strain evidence="4">CGMCC 1.15422</strain>
    </source>
</reference>
<protein>
    <recommendedName>
        <fullName evidence="2">HPt domain-containing protein</fullName>
    </recommendedName>
</protein>
<feature type="modified residue" description="Phosphohistidine" evidence="1">
    <location>
        <position position="179"/>
    </location>
</feature>
<proteinExistence type="predicted"/>
<dbReference type="SUPFAM" id="SSF47226">
    <property type="entry name" value="Histidine-containing phosphotransfer domain, HPT domain"/>
    <property type="match status" value="1"/>
</dbReference>
<dbReference type="PROSITE" id="PS50894">
    <property type="entry name" value="HPT"/>
    <property type="match status" value="1"/>
</dbReference>
<sequence length="236" mass="27143">MSNLKKTAKISILLVGDSQDESLNFIDIVRKKYSDADIKVIENSFEALQYLQENKVHTLLIEENAQPMNAAQISDYLRQELKSDIPIFISSTEDSVEQNYISKPYTEESIQPILNFTPKEQVYEQPLYSLDYLKEISGGNSEFINDSIEIFKSSVKQQLAELEIASKENNDQKASEIAHNIKPSFEMLDNKEGTEICNKLTYDLKNHKLSLLVKELKLIFDKILQQLQQDFTPKNI</sequence>
<dbReference type="SUPFAM" id="SSF52172">
    <property type="entry name" value="CheY-like"/>
    <property type="match status" value="1"/>
</dbReference>
<dbReference type="Gene3D" id="1.20.120.160">
    <property type="entry name" value="HPT domain"/>
    <property type="match status" value="1"/>
</dbReference>
<accession>A0ABQ1WP35</accession>
<evidence type="ECO:0000313" key="3">
    <source>
        <dbReference type="EMBL" id="GGG38661.1"/>
    </source>
</evidence>
<feature type="domain" description="HPt" evidence="2">
    <location>
        <begin position="140"/>
        <end position="230"/>
    </location>
</feature>
<name>A0ABQ1WP35_9FLAO</name>
<evidence type="ECO:0000256" key="1">
    <source>
        <dbReference type="PROSITE-ProRule" id="PRU00110"/>
    </source>
</evidence>
<dbReference type="Proteomes" id="UP000605733">
    <property type="component" value="Unassembled WGS sequence"/>
</dbReference>
<dbReference type="InterPro" id="IPR011006">
    <property type="entry name" value="CheY-like_superfamily"/>
</dbReference>
<evidence type="ECO:0000259" key="2">
    <source>
        <dbReference type="PROSITE" id="PS50894"/>
    </source>
</evidence>